<protein>
    <submittedName>
        <fullName evidence="1">Uncharacterized protein</fullName>
    </submittedName>
</protein>
<evidence type="ECO:0000313" key="2">
    <source>
        <dbReference type="Proteomes" id="UP000606974"/>
    </source>
</evidence>
<comment type="caution">
    <text evidence="1">The sequence shown here is derived from an EMBL/GenBank/DDBJ whole genome shotgun (WGS) entry which is preliminary data.</text>
</comment>
<name>A0A8H7E2D8_9EURO</name>
<dbReference type="EMBL" id="JAACFV010000091">
    <property type="protein sequence ID" value="KAF7506230.1"/>
    <property type="molecule type" value="Genomic_DNA"/>
</dbReference>
<dbReference type="AlphaFoldDB" id="A0A8H7E2D8"/>
<sequence length="68" mass="7414">MPESKTLGRRNTSGEILVKQDLEPQPALVLKVTKYAPLVLDAAVMSGAKQDNQGRSRGSAVILYEYLP</sequence>
<evidence type="ECO:0000313" key="1">
    <source>
        <dbReference type="EMBL" id="KAF7506230.1"/>
    </source>
</evidence>
<dbReference type="Proteomes" id="UP000606974">
    <property type="component" value="Unassembled WGS sequence"/>
</dbReference>
<accession>A0A8H7E2D8</accession>
<organism evidence="1 2">
    <name type="scientific">Endocarpon pusillum</name>
    <dbReference type="NCBI Taxonomy" id="364733"/>
    <lineage>
        <taxon>Eukaryota</taxon>
        <taxon>Fungi</taxon>
        <taxon>Dikarya</taxon>
        <taxon>Ascomycota</taxon>
        <taxon>Pezizomycotina</taxon>
        <taxon>Eurotiomycetes</taxon>
        <taxon>Chaetothyriomycetidae</taxon>
        <taxon>Verrucariales</taxon>
        <taxon>Verrucariaceae</taxon>
        <taxon>Endocarpon</taxon>
    </lineage>
</organism>
<gene>
    <name evidence="1" type="ORF">GJ744_012122</name>
</gene>
<keyword evidence="2" id="KW-1185">Reference proteome</keyword>
<proteinExistence type="predicted"/>
<reference evidence="1" key="1">
    <citation type="submission" date="2020-02" db="EMBL/GenBank/DDBJ databases">
        <authorList>
            <person name="Palmer J.M."/>
        </authorList>
    </citation>
    <scope>NUCLEOTIDE SEQUENCE</scope>
    <source>
        <strain evidence="1">EPUS1.4</strain>
        <tissue evidence="1">Thallus</tissue>
    </source>
</reference>